<organism evidence="15 16">
    <name type="scientific">Caloramator mitchellensis</name>
    <dbReference type="NCBI Taxonomy" id="908809"/>
    <lineage>
        <taxon>Bacteria</taxon>
        <taxon>Bacillati</taxon>
        <taxon>Bacillota</taxon>
        <taxon>Clostridia</taxon>
        <taxon>Eubacteriales</taxon>
        <taxon>Clostridiaceae</taxon>
        <taxon>Caloramator</taxon>
    </lineage>
</organism>
<dbReference type="GO" id="GO:0005829">
    <property type="term" value="C:cytosol"/>
    <property type="evidence" value="ECO:0007669"/>
    <property type="project" value="TreeGrafter"/>
</dbReference>
<keyword evidence="10 12" id="KW-0486">Methionine biosynthesis</keyword>
<dbReference type="Pfam" id="PF02882">
    <property type="entry name" value="THF_DHG_CYH_C"/>
    <property type="match status" value="1"/>
</dbReference>
<keyword evidence="9 12" id="KW-0368">Histidine biosynthesis</keyword>
<dbReference type="STRING" id="908809.ABG79_01321"/>
<protein>
    <recommendedName>
        <fullName evidence="12">Bifunctional protein FolD</fullName>
    </recommendedName>
    <domain>
        <recommendedName>
            <fullName evidence="12">Methylenetetrahydrofolate dehydrogenase</fullName>
            <ecNumber evidence="12">1.5.1.5</ecNumber>
        </recommendedName>
    </domain>
    <domain>
        <recommendedName>
            <fullName evidence="12">Methenyltetrahydrofolate cyclohydrolase</fullName>
            <ecNumber evidence="12">3.5.4.9</ecNumber>
        </recommendedName>
    </domain>
</protein>
<gene>
    <name evidence="12 15" type="primary">folD</name>
    <name evidence="15" type="ORF">ABG79_01321</name>
</gene>
<evidence type="ECO:0000256" key="5">
    <source>
        <dbReference type="ARBA" id="ARBA00022755"/>
    </source>
</evidence>
<dbReference type="GO" id="GO:0006164">
    <property type="term" value="P:purine nucleotide biosynthetic process"/>
    <property type="evidence" value="ECO:0007669"/>
    <property type="project" value="UniProtKB-KW"/>
</dbReference>
<dbReference type="EC" id="3.5.4.9" evidence="12"/>
<dbReference type="EC" id="1.5.1.5" evidence="12"/>
<evidence type="ECO:0000256" key="1">
    <source>
        <dbReference type="ARBA" id="ARBA00004777"/>
    </source>
</evidence>
<dbReference type="FunFam" id="3.40.50.720:FF:000094">
    <property type="entry name" value="Bifunctional protein FolD"/>
    <property type="match status" value="1"/>
</dbReference>
<dbReference type="InterPro" id="IPR000672">
    <property type="entry name" value="THF_DH/CycHdrlase"/>
</dbReference>
<evidence type="ECO:0000256" key="10">
    <source>
        <dbReference type="ARBA" id="ARBA00023167"/>
    </source>
</evidence>
<comment type="subunit">
    <text evidence="2 12">Homodimer.</text>
</comment>
<dbReference type="GO" id="GO:0004488">
    <property type="term" value="F:methylenetetrahydrofolate dehydrogenase (NADP+) activity"/>
    <property type="evidence" value="ECO:0007669"/>
    <property type="project" value="UniProtKB-UniRule"/>
</dbReference>
<comment type="pathway">
    <text evidence="1 12">One-carbon metabolism; tetrahydrofolate interconversion.</text>
</comment>
<keyword evidence="16" id="KW-1185">Reference proteome</keyword>
<accession>A0A0R3JZZ5</accession>
<dbReference type="UniPathway" id="UPA00193"/>
<keyword evidence="4 12" id="KW-0028">Amino-acid biosynthesis</keyword>
<evidence type="ECO:0000256" key="7">
    <source>
        <dbReference type="ARBA" id="ARBA00022857"/>
    </source>
</evidence>
<dbReference type="EMBL" id="LKHP01000006">
    <property type="protein sequence ID" value="KRQ86830.1"/>
    <property type="molecule type" value="Genomic_DNA"/>
</dbReference>
<keyword evidence="11 12" id="KW-0511">Multifunctional enzyme</keyword>
<dbReference type="AlphaFoldDB" id="A0A0R3JZZ5"/>
<comment type="catalytic activity">
    <reaction evidence="12">
        <text>(6R)-5,10-methylene-5,6,7,8-tetrahydrofolate + NADP(+) = (6R)-5,10-methenyltetrahydrofolate + NADPH</text>
        <dbReference type="Rhea" id="RHEA:22812"/>
        <dbReference type="ChEBI" id="CHEBI:15636"/>
        <dbReference type="ChEBI" id="CHEBI:57455"/>
        <dbReference type="ChEBI" id="CHEBI:57783"/>
        <dbReference type="ChEBI" id="CHEBI:58349"/>
        <dbReference type="EC" id="1.5.1.5"/>
    </reaction>
</comment>
<evidence type="ECO:0000256" key="12">
    <source>
        <dbReference type="HAMAP-Rule" id="MF_01576"/>
    </source>
</evidence>
<dbReference type="PATRIC" id="fig|908809.3.peg.1330"/>
<dbReference type="Proteomes" id="UP000052015">
    <property type="component" value="Unassembled WGS sequence"/>
</dbReference>
<evidence type="ECO:0000256" key="2">
    <source>
        <dbReference type="ARBA" id="ARBA00011738"/>
    </source>
</evidence>
<evidence type="ECO:0000256" key="4">
    <source>
        <dbReference type="ARBA" id="ARBA00022605"/>
    </source>
</evidence>
<proteinExistence type="inferred from homology"/>
<keyword evidence="7 12" id="KW-0521">NADP</keyword>
<feature type="binding site" evidence="12">
    <location>
        <position position="232"/>
    </location>
    <ligand>
        <name>NADP(+)</name>
        <dbReference type="ChEBI" id="CHEBI:58349"/>
    </ligand>
</feature>
<keyword evidence="3 12" id="KW-0554">One-carbon metabolism</keyword>
<comment type="similarity">
    <text evidence="12">Belongs to the tetrahydrofolate dehydrogenase/cyclohydrolase family.</text>
</comment>
<evidence type="ECO:0000259" key="14">
    <source>
        <dbReference type="Pfam" id="PF02882"/>
    </source>
</evidence>
<dbReference type="GO" id="GO:0000105">
    <property type="term" value="P:L-histidine biosynthetic process"/>
    <property type="evidence" value="ECO:0007669"/>
    <property type="project" value="UniProtKB-KW"/>
</dbReference>
<comment type="caution">
    <text evidence="15">The sequence shown here is derived from an EMBL/GenBank/DDBJ whole genome shotgun (WGS) entry which is preliminary data.</text>
</comment>
<dbReference type="OrthoDB" id="9803580at2"/>
<dbReference type="InterPro" id="IPR046346">
    <property type="entry name" value="Aminoacid_DH-like_N_sf"/>
</dbReference>
<evidence type="ECO:0000256" key="6">
    <source>
        <dbReference type="ARBA" id="ARBA00022801"/>
    </source>
</evidence>
<dbReference type="GO" id="GO:0009086">
    <property type="term" value="P:methionine biosynthetic process"/>
    <property type="evidence" value="ECO:0007669"/>
    <property type="project" value="UniProtKB-KW"/>
</dbReference>
<dbReference type="GO" id="GO:0004477">
    <property type="term" value="F:methenyltetrahydrofolate cyclohydrolase activity"/>
    <property type="evidence" value="ECO:0007669"/>
    <property type="project" value="UniProtKB-UniRule"/>
</dbReference>
<feature type="domain" description="Tetrahydrofolate dehydrogenase/cyclohydrolase NAD(P)-binding" evidence="14">
    <location>
        <begin position="140"/>
        <end position="278"/>
    </location>
</feature>
<feature type="binding site" evidence="12">
    <location>
        <begin position="166"/>
        <end position="168"/>
    </location>
    <ligand>
        <name>NADP(+)</name>
        <dbReference type="ChEBI" id="CHEBI:58349"/>
    </ligand>
</feature>
<evidence type="ECO:0000313" key="15">
    <source>
        <dbReference type="EMBL" id="KRQ86830.1"/>
    </source>
</evidence>
<dbReference type="InterPro" id="IPR036291">
    <property type="entry name" value="NAD(P)-bd_dom_sf"/>
</dbReference>
<evidence type="ECO:0000256" key="8">
    <source>
        <dbReference type="ARBA" id="ARBA00023002"/>
    </source>
</evidence>
<dbReference type="Gene3D" id="3.40.50.10860">
    <property type="entry name" value="Leucine Dehydrogenase, chain A, domain 1"/>
    <property type="match status" value="1"/>
</dbReference>
<evidence type="ECO:0000313" key="16">
    <source>
        <dbReference type="Proteomes" id="UP000052015"/>
    </source>
</evidence>
<keyword evidence="5 12" id="KW-0658">Purine biosynthesis</keyword>
<name>A0A0R3JZZ5_CALMK</name>
<evidence type="ECO:0000256" key="9">
    <source>
        <dbReference type="ARBA" id="ARBA00023102"/>
    </source>
</evidence>
<dbReference type="GO" id="GO:0035999">
    <property type="term" value="P:tetrahydrofolate interconversion"/>
    <property type="evidence" value="ECO:0007669"/>
    <property type="project" value="UniProtKB-UniRule"/>
</dbReference>
<sequence length="282" mass="30629">MPAKVIDCKAIAKEIRESLKMKIREFEHRRGMKLCLATIIVGGDPASVSYVRNKEKVCIEAGLKSLTYELPEETKEEELIELIKSLNVNPEVHGILVQVPLPKHIDEDHIANMIAVHKDVDCFNPINAGKLYRGEKCLIPCTPKGIVRILKEVNAELTGKNVAVIGRSNIVGKPAAALLLNENATVTICHSKTKNLKAILLSSDIIVSAVGRPKLVTKDMIKEGAIIIDAGTTMVDGRLVGDVDFEAAIELASMITPVPGGVGSMTTTMLIENVLEAAYIYE</sequence>
<feature type="domain" description="Tetrahydrofolate dehydrogenase/cyclohydrolase catalytic" evidence="13">
    <location>
        <begin position="6"/>
        <end position="121"/>
    </location>
</feature>
<dbReference type="RefSeq" id="WP_057978367.1">
    <property type="nucleotide sequence ID" value="NZ_LKHP01000006.1"/>
</dbReference>
<dbReference type="SUPFAM" id="SSF53223">
    <property type="entry name" value="Aminoacid dehydrogenase-like, N-terminal domain"/>
    <property type="match status" value="1"/>
</dbReference>
<dbReference type="FunFam" id="3.40.50.10860:FF:000005">
    <property type="entry name" value="C-1-tetrahydrofolate synthase, cytoplasmic, putative"/>
    <property type="match status" value="1"/>
</dbReference>
<comment type="caution">
    <text evidence="12">Lacks conserved residue(s) required for the propagation of feature annotation.</text>
</comment>
<dbReference type="CDD" id="cd01080">
    <property type="entry name" value="NAD_bind_m-THF_DH_Cyclohyd"/>
    <property type="match status" value="1"/>
</dbReference>
<dbReference type="Pfam" id="PF00763">
    <property type="entry name" value="THF_DHG_CYH"/>
    <property type="match status" value="1"/>
</dbReference>
<evidence type="ECO:0000259" key="13">
    <source>
        <dbReference type="Pfam" id="PF00763"/>
    </source>
</evidence>
<reference evidence="15 16" key="1">
    <citation type="submission" date="2015-09" db="EMBL/GenBank/DDBJ databases">
        <title>Draft genome sequence of a Caloramator mitchellensis, a moderate thermophile from the Great Artesian Basin of Australia.</title>
        <authorList>
            <person name="Patel B.K."/>
        </authorList>
    </citation>
    <scope>NUCLEOTIDE SEQUENCE [LARGE SCALE GENOMIC DNA]</scope>
    <source>
        <strain evidence="15 16">VF08</strain>
    </source>
</reference>
<dbReference type="Gene3D" id="3.40.50.720">
    <property type="entry name" value="NAD(P)-binding Rossmann-like Domain"/>
    <property type="match status" value="1"/>
</dbReference>
<dbReference type="SUPFAM" id="SSF51735">
    <property type="entry name" value="NAD(P)-binding Rossmann-fold domains"/>
    <property type="match status" value="1"/>
</dbReference>
<dbReference type="InterPro" id="IPR020631">
    <property type="entry name" value="THF_DH/CycHdrlase_NAD-bd_dom"/>
</dbReference>
<dbReference type="PANTHER" id="PTHR48099:SF5">
    <property type="entry name" value="C-1-TETRAHYDROFOLATE SYNTHASE, CYTOPLASMIC"/>
    <property type="match status" value="1"/>
</dbReference>
<comment type="catalytic activity">
    <reaction evidence="12">
        <text>(6R)-5,10-methenyltetrahydrofolate + H2O = (6R)-10-formyltetrahydrofolate + H(+)</text>
        <dbReference type="Rhea" id="RHEA:23700"/>
        <dbReference type="ChEBI" id="CHEBI:15377"/>
        <dbReference type="ChEBI" id="CHEBI:15378"/>
        <dbReference type="ChEBI" id="CHEBI:57455"/>
        <dbReference type="ChEBI" id="CHEBI:195366"/>
        <dbReference type="EC" id="3.5.4.9"/>
    </reaction>
</comment>
<dbReference type="PANTHER" id="PTHR48099">
    <property type="entry name" value="C-1-TETRAHYDROFOLATE SYNTHASE, CYTOPLASMIC-RELATED"/>
    <property type="match status" value="1"/>
</dbReference>
<evidence type="ECO:0000256" key="11">
    <source>
        <dbReference type="ARBA" id="ARBA00023268"/>
    </source>
</evidence>
<keyword evidence="6 12" id="KW-0378">Hydrolase</keyword>
<comment type="function">
    <text evidence="12">Catalyzes the oxidation of 5,10-methylenetetrahydrofolate to 5,10-methenyltetrahydrofolate and then the hydrolysis of 5,10-methenyltetrahydrofolate to 10-formyltetrahydrofolate.</text>
</comment>
<dbReference type="HAMAP" id="MF_01576">
    <property type="entry name" value="THF_DHG_CYH"/>
    <property type="match status" value="1"/>
</dbReference>
<evidence type="ECO:0000256" key="3">
    <source>
        <dbReference type="ARBA" id="ARBA00022563"/>
    </source>
</evidence>
<dbReference type="InterPro" id="IPR020630">
    <property type="entry name" value="THF_DH/CycHdrlase_cat_dom"/>
</dbReference>
<dbReference type="PRINTS" id="PR00085">
    <property type="entry name" value="THFDHDRGNASE"/>
</dbReference>
<keyword evidence="8 12" id="KW-0560">Oxidoreductase</keyword>